<evidence type="ECO:0000259" key="1">
    <source>
        <dbReference type="Pfam" id="PF08442"/>
    </source>
</evidence>
<dbReference type="EMBL" id="GBHO01011621">
    <property type="protein sequence ID" value="JAG31983.1"/>
    <property type="molecule type" value="Transcribed_RNA"/>
</dbReference>
<dbReference type="Pfam" id="PF08442">
    <property type="entry name" value="ATP-grasp_2"/>
    <property type="match status" value="1"/>
</dbReference>
<gene>
    <name evidence="2" type="primary">scsB</name>
    <name evidence="2" type="ORF">CM83_1142</name>
    <name evidence="3" type="ORF">g.4332</name>
</gene>
<protein>
    <submittedName>
        <fullName evidence="2">Succinyl-CoA ligase [GDP-forming] subunit beta, mitochondrial</fullName>
    </submittedName>
</protein>
<accession>A0A0A9YLK6</accession>
<proteinExistence type="predicted"/>
<reference evidence="2" key="2">
    <citation type="submission" date="2014-07" db="EMBL/GenBank/DDBJ databases">
        <authorList>
            <person name="Hull J."/>
        </authorList>
    </citation>
    <scope>NUCLEOTIDE SEQUENCE</scope>
</reference>
<organism evidence="2">
    <name type="scientific">Lygus hesperus</name>
    <name type="common">Western plant bug</name>
    <dbReference type="NCBI Taxonomy" id="30085"/>
    <lineage>
        <taxon>Eukaryota</taxon>
        <taxon>Metazoa</taxon>
        <taxon>Ecdysozoa</taxon>
        <taxon>Arthropoda</taxon>
        <taxon>Hexapoda</taxon>
        <taxon>Insecta</taxon>
        <taxon>Pterygota</taxon>
        <taxon>Neoptera</taxon>
        <taxon>Paraneoptera</taxon>
        <taxon>Hemiptera</taxon>
        <taxon>Heteroptera</taxon>
        <taxon>Panheteroptera</taxon>
        <taxon>Cimicomorpha</taxon>
        <taxon>Miridae</taxon>
        <taxon>Mirini</taxon>
        <taxon>Lygus</taxon>
    </lineage>
</organism>
<dbReference type="InterPro" id="IPR013650">
    <property type="entry name" value="ATP-grasp_succ-CoA_synth-type"/>
</dbReference>
<reference evidence="3" key="3">
    <citation type="journal article" date="2016" name="Gigascience">
        <title>De novo construction of an expanded transcriptome assembly for the western tarnished plant bug, Lygus hesperus.</title>
        <authorList>
            <person name="Tassone E.E."/>
            <person name="Geib S.M."/>
            <person name="Hall B."/>
            <person name="Fabrick J.A."/>
            <person name="Brent C.S."/>
            <person name="Hull J.J."/>
        </authorList>
    </citation>
    <scope>NUCLEOTIDE SEQUENCE</scope>
</reference>
<dbReference type="EMBL" id="GDHC01001476">
    <property type="protein sequence ID" value="JAQ17153.1"/>
    <property type="molecule type" value="Transcribed_RNA"/>
</dbReference>
<dbReference type="SUPFAM" id="SSF56059">
    <property type="entry name" value="Glutathione synthetase ATP-binding domain-like"/>
    <property type="match status" value="1"/>
</dbReference>
<feature type="domain" description="ATP-grasp fold succinyl-CoA synthetase-type" evidence="1">
    <location>
        <begin position="1"/>
        <end position="114"/>
    </location>
</feature>
<sequence length="115" mass="12648">MIGYSLVTKQTTADGQKVMKVLIHEGINFTEEKYFAIVLDRAYGGPVIIVSQEGGVDIEEVSEKNPEALTIVPIDIMQGLQVEQADKAATALGFQGKQKQDAVEQITNLYKMFVD</sequence>
<reference evidence="2" key="1">
    <citation type="journal article" date="2014" name="PLoS ONE">
        <title>Transcriptome-Based Identification of ABC Transporters in the Western Tarnished Plant Bug Lygus hesperus.</title>
        <authorList>
            <person name="Hull J.J."/>
            <person name="Chaney K."/>
            <person name="Geib S.M."/>
            <person name="Fabrick J.A."/>
            <person name="Brent C.S."/>
            <person name="Walsh D."/>
            <person name="Lavine L.C."/>
        </authorList>
    </citation>
    <scope>NUCLEOTIDE SEQUENCE</scope>
</reference>
<dbReference type="GO" id="GO:0006104">
    <property type="term" value="P:succinyl-CoA metabolic process"/>
    <property type="evidence" value="ECO:0007669"/>
    <property type="project" value="TreeGrafter"/>
</dbReference>
<dbReference type="GO" id="GO:0004775">
    <property type="term" value="F:succinate-CoA ligase (ADP-forming) activity"/>
    <property type="evidence" value="ECO:0007669"/>
    <property type="project" value="TreeGrafter"/>
</dbReference>
<dbReference type="GO" id="GO:0005739">
    <property type="term" value="C:mitochondrion"/>
    <property type="evidence" value="ECO:0007669"/>
    <property type="project" value="TreeGrafter"/>
</dbReference>
<dbReference type="Gene3D" id="3.30.470.20">
    <property type="entry name" value="ATP-grasp fold, B domain"/>
    <property type="match status" value="1"/>
</dbReference>
<evidence type="ECO:0000313" key="2">
    <source>
        <dbReference type="EMBL" id="JAG31983.1"/>
    </source>
</evidence>
<dbReference type="PANTHER" id="PTHR11815:SF10">
    <property type="entry name" value="SUCCINATE--COA LIGASE [GDP-FORMING] SUBUNIT BETA, MITOCHONDRIAL"/>
    <property type="match status" value="1"/>
</dbReference>
<evidence type="ECO:0000313" key="3">
    <source>
        <dbReference type="EMBL" id="JAQ17153.1"/>
    </source>
</evidence>
<dbReference type="AlphaFoldDB" id="A0A0A9YLK6"/>
<name>A0A0A9YLK6_LYGHE</name>
<dbReference type="GO" id="GO:0006099">
    <property type="term" value="P:tricarboxylic acid cycle"/>
    <property type="evidence" value="ECO:0007669"/>
    <property type="project" value="UniProtKB-UniPathway"/>
</dbReference>
<keyword evidence="2" id="KW-0436">Ligase</keyword>
<dbReference type="UniPathway" id="UPA00223">
    <property type="reaction ID" value="UER00999"/>
</dbReference>
<dbReference type="GO" id="GO:0042709">
    <property type="term" value="C:succinate-CoA ligase complex"/>
    <property type="evidence" value="ECO:0007669"/>
    <property type="project" value="TreeGrafter"/>
</dbReference>
<dbReference type="PANTHER" id="PTHR11815">
    <property type="entry name" value="SUCCINYL-COA SYNTHETASE BETA CHAIN"/>
    <property type="match status" value="1"/>
</dbReference>